<reference evidence="1" key="1">
    <citation type="submission" date="2018-02" db="EMBL/GenBank/DDBJ databases">
        <title>Rhizophora mucronata_Transcriptome.</title>
        <authorList>
            <person name="Meera S.P."/>
            <person name="Sreeshan A."/>
            <person name="Augustine A."/>
        </authorList>
    </citation>
    <scope>NUCLEOTIDE SEQUENCE</scope>
    <source>
        <tissue evidence="1">Leaf</tissue>
    </source>
</reference>
<evidence type="ECO:0000313" key="1">
    <source>
        <dbReference type="EMBL" id="MBX60501.1"/>
    </source>
</evidence>
<accession>A0A2P2Q0I9</accession>
<name>A0A2P2Q0I9_RHIMU</name>
<proteinExistence type="predicted"/>
<sequence>MVLEVLKYNGILPLCPQVQF</sequence>
<organism evidence="1">
    <name type="scientific">Rhizophora mucronata</name>
    <name type="common">Asiatic mangrove</name>
    <dbReference type="NCBI Taxonomy" id="61149"/>
    <lineage>
        <taxon>Eukaryota</taxon>
        <taxon>Viridiplantae</taxon>
        <taxon>Streptophyta</taxon>
        <taxon>Embryophyta</taxon>
        <taxon>Tracheophyta</taxon>
        <taxon>Spermatophyta</taxon>
        <taxon>Magnoliopsida</taxon>
        <taxon>eudicotyledons</taxon>
        <taxon>Gunneridae</taxon>
        <taxon>Pentapetalae</taxon>
        <taxon>rosids</taxon>
        <taxon>fabids</taxon>
        <taxon>Malpighiales</taxon>
        <taxon>Rhizophoraceae</taxon>
        <taxon>Rhizophora</taxon>
    </lineage>
</organism>
<dbReference type="EMBL" id="GGEC01080017">
    <property type="protein sequence ID" value="MBX60501.1"/>
    <property type="molecule type" value="Transcribed_RNA"/>
</dbReference>
<dbReference type="AlphaFoldDB" id="A0A2P2Q0I9"/>
<protein>
    <submittedName>
        <fullName evidence="1">Uncharacterized protein</fullName>
    </submittedName>
</protein>